<comment type="caution">
    <text evidence="2">The sequence shown here is derived from an EMBL/GenBank/DDBJ whole genome shotgun (WGS) entry which is preliminary data.</text>
</comment>
<evidence type="ECO:0000313" key="2">
    <source>
        <dbReference type="EMBL" id="CAE7535166.1"/>
    </source>
</evidence>
<dbReference type="Gene3D" id="3.80.10.10">
    <property type="entry name" value="Ribonuclease Inhibitor"/>
    <property type="match status" value="1"/>
</dbReference>
<dbReference type="Proteomes" id="UP000604046">
    <property type="component" value="Unassembled WGS sequence"/>
</dbReference>
<sequence length="685" mass="77063">MNRIHKQETREQQLKGENSTLQEEVEAIRAEIDSLRKQLEGDEESRTKFERARSQLEMTIEALEVQVDTLKKALSTAERANEQLQDENRTTADRCRETADKVYALMDSLRLNQVELKKLEAENASRDKKLIALERQTQNLQAKITMEIDAKVLAEQERKEAEQEAVVLKKKNKKIEDNVTVSQGAQEKAEKEISELNDRVGQLQTQNAYLASRIDGQEEEKSSLKVEIKKVADKASELSGENSRLRDEIDSFEEKAATTVNDTEAFKKELEYIKREDVLDEAGRQRPILIQSTKSDLLEKLQVNEFLYEAQQARNPVPPMIEKIAQLLAMLHEGQQRSDAYLGDLSKSNALVSAMRQRNMSLFGRTQMFESFKSRALMRYVMNMIEGERIHDLHLDGLSFGLREIKETLGLFTRYECFEQVYVLSLIDNGLDDDCVNILLQVIFQLPYMRSFDLRRNCFSSEGIKRIEEQLRDMDGVTAVIKTVEGVINVHSGNQLRMSLDVSEQLAKEQLAKDVDFSVDQTLSHTEADPFLESSAARSEHLWTKTAAAGATQRPPQKGVTDVSAAPSEKAAAAPAAPAVGGPPVGLGGPGNLAALNKKAPKMGKSKTNNSLPDPKKRAKGRAKAAPPPILEYIPSDRRIDKWQVGNLDSTPRIPQRMSANLNRTARRAMAGFSQTNVFWQCYVG</sequence>
<dbReference type="Gene3D" id="1.10.287.1490">
    <property type="match status" value="1"/>
</dbReference>
<dbReference type="EMBL" id="CAJNDS010002586">
    <property type="protein sequence ID" value="CAE7535166.1"/>
    <property type="molecule type" value="Genomic_DNA"/>
</dbReference>
<reference evidence="2" key="1">
    <citation type="submission" date="2021-02" db="EMBL/GenBank/DDBJ databases">
        <authorList>
            <person name="Dougan E. K."/>
            <person name="Rhodes N."/>
            <person name="Thang M."/>
            <person name="Chan C."/>
        </authorList>
    </citation>
    <scope>NUCLEOTIDE SEQUENCE</scope>
</reference>
<feature type="region of interest" description="Disordered" evidence="1">
    <location>
        <begin position="1"/>
        <end position="22"/>
    </location>
</feature>
<feature type="region of interest" description="Disordered" evidence="1">
    <location>
        <begin position="590"/>
        <end position="625"/>
    </location>
</feature>
<feature type="compositionally biased region" description="Basic and acidic residues" evidence="1">
    <location>
        <begin position="1"/>
        <end position="14"/>
    </location>
</feature>
<proteinExistence type="predicted"/>
<dbReference type="InterPro" id="IPR032675">
    <property type="entry name" value="LRR_dom_sf"/>
</dbReference>
<name>A0A812TNW6_9DINO</name>
<dbReference type="AlphaFoldDB" id="A0A812TNW6"/>
<protein>
    <submittedName>
        <fullName evidence="2">MsrA protein</fullName>
    </submittedName>
</protein>
<feature type="region of interest" description="Disordered" evidence="1">
    <location>
        <begin position="546"/>
        <end position="569"/>
    </location>
</feature>
<dbReference type="OrthoDB" id="120976at2759"/>
<keyword evidence="3" id="KW-1185">Reference proteome</keyword>
<dbReference type="PANTHER" id="PTHR23159">
    <property type="entry name" value="CENTROSOMAL PROTEIN 2"/>
    <property type="match status" value="1"/>
</dbReference>
<dbReference type="SUPFAM" id="SSF57997">
    <property type="entry name" value="Tropomyosin"/>
    <property type="match status" value="1"/>
</dbReference>
<dbReference type="SUPFAM" id="SSF52047">
    <property type="entry name" value="RNI-like"/>
    <property type="match status" value="1"/>
</dbReference>
<evidence type="ECO:0000313" key="3">
    <source>
        <dbReference type="Proteomes" id="UP000604046"/>
    </source>
</evidence>
<dbReference type="PANTHER" id="PTHR23159:SF66">
    <property type="entry name" value="OS04G0158400 PROTEIN"/>
    <property type="match status" value="1"/>
</dbReference>
<gene>
    <name evidence="2" type="primary">msrA</name>
    <name evidence="2" type="ORF">SNAT2548_LOCUS29992</name>
</gene>
<organism evidence="2 3">
    <name type="scientific">Symbiodinium natans</name>
    <dbReference type="NCBI Taxonomy" id="878477"/>
    <lineage>
        <taxon>Eukaryota</taxon>
        <taxon>Sar</taxon>
        <taxon>Alveolata</taxon>
        <taxon>Dinophyceae</taxon>
        <taxon>Suessiales</taxon>
        <taxon>Symbiodiniaceae</taxon>
        <taxon>Symbiodinium</taxon>
    </lineage>
</organism>
<accession>A0A812TNW6</accession>
<evidence type="ECO:0000256" key="1">
    <source>
        <dbReference type="SAM" id="MobiDB-lite"/>
    </source>
</evidence>